<keyword evidence="3" id="KW-0963">Cytoplasm</keyword>
<dbReference type="RefSeq" id="XP_030745690.1">
    <property type="nucleotide sequence ID" value="XM_030889830.1"/>
</dbReference>
<evidence type="ECO:0000256" key="5">
    <source>
        <dbReference type="SAM" id="Coils"/>
    </source>
</evidence>
<dbReference type="PANTHER" id="PTHR19960:SF12">
    <property type="entry name" value="TEKTIN-4"/>
    <property type="match status" value="1"/>
</dbReference>
<feature type="region of interest" description="Disordered" evidence="6">
    <location>
        <begin position="164"/>
        <end position="187"/>
    </location>
</feature>
<dbReference type="InterPro" id="IPR000435">
    <property type="entry name" value="Tektins"/>
</dbReference>
<dbReference type="GeneID" id="115874621"/>
<dbReference type="GO" id="GO:0005929">
    <property type="term" value="C:cilium"/>
    <property type="evidence" value="ECO:0007669"/>
    <property type="project" value="UniProtKB-ARBA"/>
</dbReference>
<gene>
    <name evidence="8" type="primary">LOC115874621</name>
</gene>
<dbReference type="GO" id="GO:0005634">
    <property type="term" value="C:nucleus"/>
    <property type="evidence" value="ECO:0007669"/>
    <property type="project" value="TreeGrafter"/>
</dbReference>
<dbReference type="InterPro" id="IPR048256">
    <property type="entry name" value="Tektin-like"/>
</dbReference>
<dbReference type="OrthoDB" id="5788000at2759"/>
<dbReference type="GO" id="GO:0005737">
    <property type="term" value="C:cytoplasm"/>
    <property type="evidence" value="ECO:0007669"/>
    <property type="project" value="UniProtKB-SubCell"/>
</dbReference>
<evidence type="ECO:0000256" key="3">
    <source>
        <dbReference type="ARBA" id="ARBA00022490"/>
    </source>
</evidence>
<dbReference type="KEGG" id="soy:115874621"/>
<dbReference type="AlphaFoldDB" id="A0A6J2X3V5"/>
<dbReference type="GO" id="GO:0060294">
    <property type="term" value="P:cilium movement involved in cell motility"/>
    <property type="evidence" value="ECO:0007669"/>
    <property type="project" value="InterPro"/>
</dbReference>
<evidence type="ECO:0000256" key="1">
    <source>
        <dbReference type="ARBA" id="ARBA00004496"/>
    </source>
</evidence>
<reference evidence="8" key="1">
    <citation type="submission" date="2025-08" db="UniProtKB">
        <authorList>
            <consortium name="RefSeq"/>
        </authorList>
    </citation>
    <scope>IDENTIFICATION</scope>
    <source>
        <tissue evidence="8">Gonads</tissue>
    </source>
</reference>
<name>A0A6J2X3V5_SITOR</name>
<dbReference type="FunCoup" id="A0A6J2X3V5">
    <property type="interactions" value="2"/>
</dbReference>
<keyword evidence="4 5" id="KW-0175">Coiled coil</keyword>
<keyword evidence="7" id="KW-1185">Reference proteome</keyword>
<dbReference type="InParanoid" id="A0A6J2X3V5"/>
<sequence>MAEYQHRSCGPCPYYAKFAPRTELPYLSQNTVPNPNIAFQDSSHANQHHLGVSTAYQSPDLKLPPQKEHQINYDIQNRQFTNEESVLRHEMGGMPNCLEAQKACCLPVENANNETKVEINCDTFNKNGSTSKPKGILKPSRENCCCPSTDSNQATRDINSLQHPATTTNQSSYQPPPQSTNIGEPPKTVQINQEDMHATAGRSDPTKNNNPEVGQLVPVPNALRPVGVEKPLCYLPQPEDTILAQQINEMGPTGPWATGKADWGPLAGLTGTRPVVDRYSITRYSEGEWRSHNKDILEEADTEQHRSNLIDWNGRQCLEQTQSDVDKNQEDNTRRLNQREMEILRWKCELERAIAASAVEIAFMEEQRRRLKQAAAVLQMPEAIAGECLERRTGRMDSELVRDEVEEELIKELSLCSEIRDIFSRTLKDIQTQLTEDRTAKQRLEYDWSDKQLSLEIDSLNASLDTRSTVLMFKPGAVIFPENQSTPEFWEHFTKETLLEGEATRQRSAALRGTLDAILINAARDLRSQADRVELALSKRIACTEEVTRKLEMELKQILRQLAEVEALIDALKSAIRRMDIPMKKAQTRLDNRLQRPRVENCRDTSHFGLVDEVKSIAENVAALQGQLGQALKSQENMIQTRNNLEREIMLKKKTLEIDNDRIRRIRSHYPSATALSGY</sequence>
<evidence type="ECO:0000256" key="4">
    <source>
        <dbReference type="ARBA" id="ARBA00023054"/>
    </source>
</evidence>
<comment type="subcellular location">
    <subcellularLocation>
        <location evidence="1">Cytoplasm</location>
    </subcellularLocation>
</comment>
<comment type="similarity">
    <text evidence="2">Belongs to the tektin family.</text>
</comment>
<dbReference type="Proteomes" id="UP000504635">
    <property type="component" value="Unplaced"/>
</dbReference>
<evidence type="ECO:0000313" key="8">
    <source>
        <dbReference type="RefSeq" id="XP_030745690.1"/>
    </source>
</evidence>
<feature type="compositionally biased region" description="Polar residues" evidence="6">
    <location>
        <begin position="164"/>
        <end position="173"/>
    </location>
</feature>
<feature type="coiled-coil region" evidence="5">
    <location>
        <begin position="548"/>
        <end position="575"/>
    </location>
</feature>
<dbReference type="PANTHER" id="PTHR19960">
    <property type="entry name" value="TEKTIN"/>
    <property type="match status" value="1"/>
</dbReference>
<accession>A0A6J2X3V5</accession>
<dbReference type="PRINTS" id="PR00511">
    <property type="entry name" value="TEKTIN"/>
</dbReference>
<evidence type="ECO:0000256" key="6">
    <source>
        <dbReference type="SAM" id="MobiDB-lite"/>
    </source>
</evidence>
<dbReference type="GO" id="GO:0015630">
    <property type="term" value="C:microtubule cytoskeleton"/>
    <property type="evidence" value="ECO:0007669"/>
    <property type="project" value="TreeGrafter"/>
</dbReference>
<organism evidence="7 8">
    <name type="scientific">Sitophilus oryzae</name>
    <name type="common">Rice weevil</name>
    <name type="synonym">Curculio oryzae</name>
    <dbReference type="NCBI Taxonomy" id="7048"/>
    <lineage>
        <taxon>Eukaryota</taxon>
        <taxon>Metazoa</taxon>
        <taxon>Ecdysozoa</taxon>
        <taxon>Arthropoda</taxon>
        <taxon>Hexapoda</taxon>
        <taxon>Insecta</taxon>
        <taxon>Pterygota</taxon>
        <taxon>Neoptera</taxon>
        <taxon>Endopterygota</taxon>
        <taxon>Coleoptera</taxon>
        <taxon>Polyphaga</taxon>
        <taxon>Cucujiformia</taxon>
        <taxon>Curculionidae</taxon>
        <taxon>Dryophthorinae</taxon>
        <taxon>Sitophilus</taxon>
    </lineage>
</organism>
<dbReference type="Pfam" id="PF03148">
    <property type="entry name" value="Tektin"/>
    <property type="match status" value="1"/>
</dbReference>
<evidence type="ECO:0000313" key="7">
    <source>
        <dbReference type="Proteomes" id="UP000504635"/>
    </source>
</evidence>
<dbReference type="GO" id="GO:0060271">
    <property type="term" value="P:cilium assembly"/>
    <property type="evidence" value="ECO:0007669"/>
    <property type="project" value="TreeGrafter"/>
</dbReference>
<proteinExistence type="inferred from homology"/>
<protein>
    <submittedName>
        <fullName evidence="8">Tektin-4</fullName>
    </submittedName>
</protein>
<evidence type="ECO:0000256" key="2">
    <source>
        <dbReference type="ARBA" id="ARBA00007209"/>
    </source>
</evidence>